<dbReference type="EMBL" id="JANJYJ010000008">
    <property type="protein sequence ID" value="KAK3195718.1"/>
    <property type="molecule type" value="Genomic_DNA"/>
</dbReference>
<comment type="caution">
    <text evidence="1">The sequence shown here is derived from an EMBL/GenBank/DDBJ whole genome shotgun (WGS) entry which is preliminary data.</text>
</comment>
<evidence type="ECO:0008006" key="3">
    <source>
        <dbReference type="Google" id="ProtNLM"/>
    </source>
</evidence>
<dbReference type="AlphaFoldDB" id="A0AAE0A0B6"/>
<proteinExistence type="predicted"/>
<accession>A0AAE0A0B6</accession>
<evidence type="ECO:0000313" key="2">
    <source>
        <dbReference type="Proteomes" id="UP001281410"/>
    </source>
</evidence>
<reference evidence="1" key="1">
    <citation type="journal article" date="2023" name="Plant J.">
        <title>Genome sequences and population genomics provide insights into the demographic history, inbreeding, and mutation load of two 'living fossil' tree species of Dipteronia.</title>
        <authorList>
            <person name="Feng Y."/>
            <person name="Comes H.P."/>
            <person name="Chen J."/>
            <person name="Zhu S."/>
            <person name="Lu R."/>
            <person name="Zhang X."/>
            <person name="Li P."/>
            <person name="Qiu J."/>
            <person name="Olsen K.M."/>
            <person name="Qiu Y."/>
        </authorList>
    </citation>
    <scope>NUCLEOTIDE SEQUENCE</scope>
    <source>
        <strain evidence="1">NBL</strain>
    </source>
</reference>
<name>A0AAE0A0B6_9ROSI</name>
<keyword evidence="2" id="KW-1185">Reference proteome</keyword>
<organism evidence="1 2">
    <name type="scientific">Dipteronia sinensis</name>
    <dbReference type="NCBI Taxonomy" id="43782"/>
    <lineage>
        <taxon>Eukaryota</taxon>
        <taxon>Viridiplantae</taxon>
        <taxon>Streptophyta</taxon>
        <taxon>Embryophyta</taxon>
        <taxon>Tracheophyta</taxon>
        <taxon>Spermatophyta</taxon>
        <taxon>Magnoliopsida</taxon>
        <taxon>eudicotyledons</taxon>
        <taxon>Gunneridae</taxon>
        <taxon>Pentapetalae</taxon>
        <taxon>rosids</taxon>
        <taxon>malvids</taxon>
        <taxon>Sapindales</taxon>
        <taxon>Sapindaceae</taxon>
        <taxon>Hippocastanoideae</taxon>
        <taxon>Acereae</taxon>
        <taxon>Dipteronia</taxon>
    </lineage>
</organism>
<sequence length="156" mass="18645">MVKEVMYMFGFDPVGLKCVLCNLHDETIDHLFLHRDWSWKVWKAAMGWWEVEFCASRTINDWFLGWSSLNPLQCTARAWQILFSAVVWSLWEARNNRIFKNSKVLIHQVVDMVRFMLVWWFKHCGKWSKDQVSLMLLNVKDRCVNLPIPKKSRSAH</sequence>
<protein>
    <recommendedName>
        <fullName evidence="3">Reverse transcriptase zinc-binding domain-containing protein</fullName>
    </recommendedName>
</protein>
<gene>
    <name evidence="1" type="ORF">Dsin_027028</name>
</gene>
<evidence type="ECO:0000313" key="1">
    <source>
        <dbReference type="EMBL" id="KAK3195718.1"/>
    </source>
</evidence>
<dbReference type="Proteomes" id="UP001281410">
    <property type="component" value="Unassembled WGS sequence"/>
</dbReference>